<reference evidence="4 5" key="1">
    <citation type="journal article" date="2019" name="Appl. Microbiol. Biotechnol.">
        <title>Uncovering carbohydrate metabolism through a genotype-phenotype association study of 56 lactic acid bacteria genomes.</title>
        <authorList>
            <person name="Buron-Moles G."/>
            <person name="Chailyan A."/>
            <person name="Dolejs I."/>
            <person name="Forster J."/>
            <person name="Miks M.H."/>
        </authorList>
    </citation>
    <scope>NUCLEOTIDE SEQUENCE [LARGE SCALE GENOMIC DNA]</scope>
    <source>
        <strain evidence="4 5">ATCC 49373</strain>
    </source>
</reference>
<feature type="compositionally biased region" description="Low complexity" evidence="2">
    <location>
        <begin position="37"/>
        <end position="159"/>
    </location>
</feature>
<dbReference type="STRING" id="1122149.FD44_GL000127"/>
<dbReference type="InterPro" id="IPR022038">
    <property type="entry name" value="Ig-like_bact"/>
</dbReference>
<dbReference type="Proteomes" id="UP000294854">
    <property type="component" value="Unassembled WGS sequence"/>
</dbReference>
<evidence type="ECO:0000259" key="3">
    <source>
        <dbReference type="Pfam" id="PF07523"/>
    </source>
</evidence>
<feature type="compositionally biased region" description="Low complexity" evidence="2">
    <location>
        <begin position="180"/>
        <end position="201"/>
    </location>
</feature>
<sequence>MSEQKVRFKIYKSGRNWVFAAITVITFGTGLAISNSSASADTTGDTATTTATATTTSSGSSGSEDAADSSDAATTTSGTATTAASSTSSTSSDTTATDADTTAATTSAESSTAATSTATKQAKTAATVAADTTSESSDVSATSTTDDTADTTADADSTTIYNDPSESTSTPSTQNDVTHDTTVTATDSSTGDTVSTGDSQTNNSGVSAIVNVDTATDLNENTSVTNTSDTDKVIEDIQLLPSYNVTSTGTTATVVADASRISATGLELTYSNEANTSTSLQLLYSIKGGEYLTLTELKAAYPDFTWDQLIAVEITGTLAAGQIVNLSTPLTLTNADDLNVYDGTATMTYGDINYDVENGYSAQQTSATARFAKLATTDPGGQYIGTILNSDGTYTMVSSDIQSLMPDVADGDITFDNFDDGASVAAGQTVLYSGSNFYINTSSTQAAVDTDGYTIKFDSSTGEPYAYYSYTMNNSGLTIYDTDGNVVGTASGVEMANGSQYVELVQVIDAKDASLTVGDTWDPETDSFVSLVDPSTGDTLTYADVTETDDVDTSKAGTYTATYS</sequence>
<dbReference type="RefSeq" id="WP_010619128.1">
    <property type="nucleotide sequence ID" value="NZ_PUFO01000080.1"/>
</dbReference>
<dbReference type="EMBL" id="PUFO01000080">
    <property type="protein sequence ID" value="TDG73930.1"/>
    <property type="molecule type" value="Genomic_DNA"/>
</dbReference>
<dbReference type="Gene3D" id="2.60.40.10">
    <property type="entry name" value="Immunoglobulins"/>
    <property type="match status" value="1"/>
</dbReference>
<protein>
    <recommendedName>
        <fullName evidence="3">Ig-like domain-containing protein</fullName>
    </recommendedName>
</protein>
<dbReference type="Pfam" id="PF19258">
    <property type="entry name" value="KxYKxGKxW_sig"/>
    <property type="match status" value="1"/>
</dbReference>
<dbReference type="AlphaFoldDB" id="A0A4R5NI66"/>
<dbReference type="InterPro" id="IPR022263">
    <property type="entry name" value="KxYKxGKxW"/>
</dbReference>
<dbReference type="Pfam" id="PF07523">
    <property type="entry name" value="Big_3"/>
    <property type="match status" value="1"/>
</dbReference>
<accession>A0A4R5NI66</accession>
<evidence type="ECO:0000313" key="5">
    <source>
        <dbReference type="Proteomes" id="UP000294854"/>
    </source>
</evidence>
<dbReference type="OrthoDB" id="2330163at2"/>
<name>A0A4R5NI66_9LACO</name>
<evidence type="ECO:0000313" key="4">
    <source>
        <dbReference type="EMBL" id="TDG73930.1"/>
    </source>
</evidence>
<evidence type="ECO:0000256" key="2">
    <source>
        <dbReference type="SAM" id="MobiDB-lite"/>
    </source>
</evidence>
<keyword evidence="5" id="KW-1185">Reference proteome</keyword>
<evidence type="ECO:0000256" key="1">
    <source>
        <dbReference type="ARBA" id="ARBA00022729"/>
    </source>
</evidence>
<feature type="compositionally biased region" description="Polar residues" evidence="2">
    <location>
        <begin position="160"/>
        <end position="175"/>
    </location>
</feature>
<feature type="region of interest" description="Disordered" evidence="2">
    <location>
        <begin position="37"/>
        <end position="206"/>
    </location>
</feature>
<gene>
    <name evidence="4" type="ORF">C5L31_002081</name>
</gene>
<comment type="caution">
    <text evidence="4">The sequence shown here is derived from an EMBL/GenBank/DDBJ whole genome shotgun (WGS) entry which is preliminary data.</text>
</comment>
<dbReference type="NCBIfam" id="TIGR03715">
    <property type="entry name" value="KxYKxGKxW"/>
    <property type="match status" value="1"/>
</dbReference>
<feature type="domain" description="Ig-like" evidence="3">
    <location>
        <begin position="509"/>
        <end position="564"/>
    </location>
</feature>
<proteinExistence type="predicted"/>
<keyword evidence="1" id="KW-0732">Signal</keyword>
<organism evidence="4 5">
    <name type="scientific">Secundilactobacillus malefermentans</name>
    <dbReference type="NCBI Taxonomy" id="176292"/>
    <lineage>
        <taxon>Bacteria</taxon>
        <taxon>Bacillati</taxon>
        <taxon>Bacillota</taxon>
        <taxon>Bacilli</taxon>
        <taxon>Lactobacillales</taxon>
        <taxon>Lactobacillaceae</taxon>
        <taxon>Secundilactobacillus</taxon>
    </lineage>
</organism>
<dbReference type="InterPro" id="IPR013783">
    <property type="entry name" value="Ig-like_fold"/>
</dbReference>